<comment type="caution">
    <text evidence="9">The sequence shown here is derived from an EMBL/GenBank/DDBJ whole genome shotgun (WGS) entry which is preliminary data.</text>
</comment>
<evidence type="ECO:0000313" key="9">
    <source>
        <dbReference type="EMBL" id="MEQ2557303.1"/>
    </source>
</evidence>
<dbReference type="PANTHER" id="PTHR43744">
    <property type="entry name" value="ABC TRANSPORTER PERMEASE PROTEIN MG189-RELATED-RELATED"/>
    <property type="match status" value="1"/>
</dbReference>
<dbReference type="PROSITE" id="PS50928">
    <property type="entry name" value="ABC_TM1"/>
    <property type="match status" value="1"/>
</dbReference>
<dbReference type="InterPro" id="IPR035906">
    <property type="entry name" value="MetI-like_sf"/>
</dbReference>
<feature type="transmembrane region" description="Helical" evidence="7">
    <location>
        <begin position="7"/>
        <end position="29"/>
    </location>
</feature>
<dbReference type="Proteomes" id="UP001454489">
    <property type="component" value="Unassembled WGS sequence"/>
</dbReference>
<organism evidence="9 10">
    <name type="scientific">Maccoyibacter intestinihominis</name>
    <dbReference type="NCBI Taxonomy" id="3133499"/>
    <lineage>
        <taxon>Bacteria</taxon>
        <taxon>Bacillati</taxon>
        <taxon>Bacillota</taxon>
        <taxon>Clostridia</taxon>
        <taxon>Lachnospirales</taxon>
        <taxon>Lachnospiraceae</taxon>
        <taxon>Maccoyibacter</taxon>
    </lineage>
</organism>
<reference evidence="9 10" key="1">
    <citation type="submission" date="2024-03" db="EMBL/GenBank/DDBJ databases">
        <title>Human intestinal bacterial collection.</title>
        <authorList>
            <person name="Pauvert C."/>
            <person name="Hitch T.C.A."/>
            <person name="Clavel T."/>
        </authorList>
    </citation>
    <scope>NUCLEOTIDE SEQUENCE [LARGE SCALE GENOMIC DNA]</scope>
    <source>
        <strain evidence="9 10">CLA-AA-H185</strain>
    </source>
</reference>
<dbReference type="SUPFAM" id="SSF161098">
    <property type="entry name" value="MetI-like"/>
    <property type="match status" value="1"/>
</dbReference>
<dbReference type="Gene3D" id="1.10.3720.10">
    <property type="entry name" value="MetI-like"/>
    <property type="match status" value="1"/>
</dbReference>
<keyword evidence="3" id="KW-1003">Cell membrane</keyword>
<keyword evidence="2 7" id="KW-0813">Transport</keyword>
<evidence type="ECO:0000256" key="6">
    <source>
        <dbReference type="ARBA" id="ARBA00023136"/>
    </source>
</evidence>
<dbReference type="InterPro" id="IPR000515">
    <property type="entry name" value="MetI-like"/>
</dbReference>
<feature type="transmembrane region" description="Helical" evidence="7">
    <location>
        <begin position="138"/>
        <end position="161"/>
    </location>
</feature>
<feature type="domain" description="ABC transmembrane type-1" evidence="8">
    <location>
        <begin position="71"/>
        <end position="263"/>
    </location>
</feature>
<evidence type="ECO:0000256" key="2">
    <source>
        <dbReference type="ARBA" id="ARBA00022448"/>
    </source>
</evidence>
<evidence type="ECO:0000256" key="4">
    <source>
        <dbReference type="ARBA" id="ARBA00022692"/>
    </source>
</evidence>
<evidence type="ECO:0000259" key="8">
    <source>
        <dbReference type="PROSITE" id="PS50928"/>
    </source>
</evidence>
<accession>A0ABV1HCS4</accession>
<keyword evidence="6 7" id="KW-0472">Membrane</keyword>
<evidence type="ECO:0000313" key="10">
    <source>
        <dbReference type="Proteomes" id="UP001454489"/>
    </source>
</evidence>
<dbReference type="EMBL" id="JBBMEX010000004">
    <property type="protein sequence ID" value="MEQ2557303.1"/>
    <property type="molecule type" value="Genomic_DNA"/>
</dbReference>
<comment type="subcellular location">
    <subcellularLocation>
        <location evidence="1 7">Cell membrane</location>
        <topology evidence="1 7">Multi-pass membrane protein</topology>
    </subcellularLocation>
</comment>
<dbReference type="Pfam" id="PF00528">
    <property type="entry name" value="BPD_transp_1"/>
    <property type="match status" value="1"/>
</dbReference>
<dbReference type="CDD" id="cd06261">
    <property type="entry name" value="TM_PBP2"/>
    <property type="match status" value="1"/>
</dbReference>
<feature type="transmembrane region" description="Helical" evidence="7">
    <location>
        <begin position="182"/>
        <end position="207"/>
    </location>
</feature>
<name>A0ABV1HCS4_9FIRM</name>
<sequence length="278" mass="31057">MGKKKANIFIYVILGILTVVVLYPLYFIVLNSFKGKFYISKQPFELPKGELFAGLTNYTNGLEQTGLIEAAGWSFFITIVSVVLIIFFTSMTAYYVTRVKGKTTSVLYYLFVFSMVVPFQMVMFTMVDLADKFHLRNPLGMCILYLGFGAGLSVFMFSGFVKSIPLEIEEAAMIDGCNPLQTYFRVVFPILKPTAITVAILNVMWIWNDFLLPYLVIGISTRYKTIPVVIQMLVGTNGNKDLGALMAMLVLSIVPIVIFYMACQKYIIEGVVAGAVKG</sequence>
<evidence type="ECO:0000256" key="7">
    <source>
        <dbReference type="RuleBase" id="RU363032"/>
    </source>
</evidence>
<evidence type="ECO:0000256" key="5">
    <source>
        <dbReference type="ARBA" id="ARBA00022989"/>
    </source>
</evidence>
<keyword evidence="5 7" id="KW-1133">Transmembrane helix</keyword>
<proteinExistence type="inferred from homology"/>
<keyword evidence="4 7" id="KW-0812">Transmembrane</keyword>
<feature type="transmembrane region" description="Helical" evidence="7">
    <location>
        <begin position="242"/>
        <end position="262"/>
    </location>
</feature>
<keyword evidence="10" id="KW-1185">Reference proteome</keyword>
<feature type="transmembrane region" description="Helical" evidence="7">
    <location>
        <begin position="70"/>
        <end position="94"/>
    </location>
</feature>
<gene>
    <name evidence="9" type="ORF">WMO43_05340</name>
</gene>
<dbReference type="PANTHER" id="PTHR43744:SF8">
    <property type="entry name" value="SN-GLYCEROL-3-PHOSPHATE TRANSPORT SYSTEM PERMEASE PROTEIN UGPE"/>
    <property type="match status" value="1"/>
</dbReference>
<protein>
    <submittedName>
        <fullName evidence="9">Carbohydrate ABC transporter permease</fullName>
    </submittedName>
</protein>
<dbReference type="RefSeq" id="WP_177963759.1">
    <property type="nucleotide sequence ID" value="NZ_JBBMEX010000004.1"/>
</dbReference>
<feature type="transmembrane region" description="Helical" evidence="7">
    <location>
        <begin position="106"/>
        <end position="126"/>
    </location>
</feature>
<evidence type="ECO:0000256" key="3">
    <source>
        <dbReference type="ARBA" id="ARBA00022475"/>
    </source>
</evidence>
<comment type="similarity">
    <text evidence="7">Belongs to the binding-protein-dependent transport system permease family.</text>
</comment>
<evidence type="ECO:0000256" key="1">
    <source>
        <dbReference type="ARBA" id="ARBA00004651"/>
    </source>
</evidence>